<evidence type="ECO:0000313" key="3">
    <source>
        <dbReference type="Proteomes" id="UP000289152"/>
    </source>
</evidence>
<dbReference type="Proteomes" id="UP000289152">
    <property type="component" value="Unassembled WGS sequence"/>
</dbReference>
<keyword evidence="3" id="KW-1185">Reference proteome</keyword>
<dbReference type="EMBL" id="SDIL01000083">
    <property type="protein sequence ID" value="RXK36913.1"/>
    <property type="molecule type" value="Genomic_DNA"/>
</dbReference>
<dbReference type="VEuPathDB" id="FungiDB:TREMEDRAFT_60859"/>
<comment type="caution">
    <text evidence="2">The sequence shown here is derived from an EMBL/GenBank/DDBJ whole genome shotgun (WGS) entry which is preliminary data.</text>
</comment>
<organism evidence="2 3">
    <name type="scientific">Tremella mesenterica</name>
    <name type="common">Jelly fungus</name>
    <dbReference type="NCBI Taxonomy" id="5217"/>
    <lineage>
        <taxon>Eukaryota</taxon>
        <taxon>Fungi</taxon>
        <taxon>Dikarya</taxon>
        <taxon>Basidiomycota</taxon>
        <taxon>Agaricomycotina</taxon>
        <taxon>Tremellomycetes</taxon>
        <taxon>Tremellales</taxon>
        <taxon>Tremellaceae</taxon>
        <taxon>Tremella</taxon>
    </lineage>
</organism>
<evidence type="ECO:0000313" key="2">
    <source>
        <dbReference type="EMBL" id="RXK36913.1"/>
    </source>
</evidence>
<sequence length="131" mass="14397">MSQVFEQKILNDLGQAAGRLEDAEGEEQLAEFAAWLAGVSEEVAQLWTETQPQTVTDAGLKACTDILSMTDVDHTGHMSSIIALRLCLNPGINLLQWEDVPEDDEDEDEDEEDDEDGEGEEDDGREDDGEG</sequence>
<gene>
    <name evidence="2" type="ORF">M231_05815</name>
</gene>
<dbReference type="InParanoid" id="A0A4Q1BH45"/>
<reference evidence="2 3" key="1">
    <citation type="submission" date="2016-06" db="EMBL/GenBank/DDBJ databases">
        <title>Evolution of pathogenesis and genome organization in the Tremellales.</title>
        <authorList>
            <person name="Cuomo C."/>
            <person name="Litvintseva A."/>
            <person name="Heitman J."/>
            <person name="Chen Y."/>
            <person name="Sun S."/>
            <person name="Springer D."/>
            <person name="Dromer F."/>
            <person name="Young S."/>
            <person name="Zeng Q."/>
            <person name="Chapman S."/>
            <person name="Gujja S."/>
            <person name="Saif S."/>
            <person name="Birren B."/>
        </authorList>
    </citation>
    <scope>NUCLEOTIDE SEQUENCE [LARGE SCALE GENOMIC DNA]</scope>
    <source>
        <strain evidence="2 3">ATCC 28783</strain>
    </source>
</reference>
<protein>
    <submittedName>
        <fullName evidence="2">Uncharacterized protein</fullName>
    </submittedName>
</protein>
<evidence type="ECO:0000256" key="1">
    <source>
        <dbReference type="SAM" id="MobiDB-lite"/>
    </source>
</evidence>
<feature type="compositionally biased region" description="Acidic residues" evidence="1">
    <location>
        <begin position="99"/>
        <end position="131"/>
    </location>
</feature>
<name>A0A4Q1BH45_TREME</name>
<accession>A0A4Q1BH45</accession>
<proteinExistence type="predicted"/>
<feature type="region of interest" description="Disordered" evidence="1">
    <location>
        <begin position="97"/>
        <end position="131"/>
    </location>
</feature>
<dbReference type="AlphaFoldDB" id="A0A4Q1BH45"/>